<dbReference type="EMBL" id="MU266332">
    <property type="protein sequence ID" value="KAH7930438.1"/>
    <property type="molecule type" value="Genomic_DNA"/>
</dbReference>
<keyword evidence="2" id="KW-1185">Reference proteome</keyword>
<accession>A0ACB8BYW7</accession>
<protein>
    <submittedName>
        <fullName evidence="1">Uncharacterized protein</fullName>
    </submittedName>
</protein>
<comment type="caution">
    <text evidence="1">The sequence shown here is derived from an EMBL/GenBank/DDBJ whole genome shotgun (WGS) entry which is preliminary data.</text>
</comment>
<reference evidence="1" key="1">
    <citation type="journal article" date="2021" name="New Phytol.">
        <title>Evolutionary innovations through gain and loss of genes in the ectomycorrhizal Boletales.</title>
        <authorList>
            <person name="Wu G."/>
            <person name="Miyauchi S."/>
            <person name="Morin E."/>
            <person name="Kuo A."/>
            <person name="Drula E."/>
            <person name="Varga T."/>
            <person name="Kohler A."/>
            <person name="Feng B."/>
            <person name="Cao Y."/>
            <person name="Lipzen A."/>
            <person name="Daum C."/>
            <person name="Hundley H."/>
            <person name="Pangilinan J."/>
            <person name="Johnson J."/>
            <person name="Barry K."/>
            <person name="LaButti K."/>
            <person name="Ng V."/>
            <person name="Ahrendt S."/>
            <person name="Min B."/>
            <person name="Choi I.G."/>
            <person name="Park H."/>
            <person name="Plett J.M."/>
            <person name="Magnuson J."/>
            <person name="Spatafora J.W."/>
            <person name="Nagy L.G."/>
            <person name="Henrissat B."/>
            <person name="Grigoriev I.V."/>
            <person name="Yang Z.L."/>
            <person name="Xu J."/>
            <person name="Martin F.M."/>
        </authorList>
    </citation>
    <scope>NUCLEOTIDE SEQUENCE</scope>
    <source>
        <strain evidence="1">KUC20120723A-06</strain>
    </source>
</reference>
<evidence type="ECO:0000313" key="1">
    <source>
        <dbReference type="EMBL" id="KAH7930438.1"/>
    </source>
</evidence>
<organism evidence="1 2">
    <name type="scientific">Leucogyrophana mollusca</name>
    <dbReference type="NCBI Taxonomy" id="85980"/>
    <lineage>
        <taxon>Eukaryota</taxon>
        <taxon>Fungi</taxon>
        <taxon>Dikarya</taxon>
        <taxon>Basidiomycota</taxon>
        <taxon>Agaricomycotina</taxon>
        <taxon>Agaricomycetes</taxon>
        <taxon>Agaricomycetidae</taxon>
        <taxon>Boletales</taxon>
        <taxon>Boletales incertae sedis</taxon>
        <taxon>Leucogyrophana</taxon>
    </lineage>
</organism>
<evidence type="ECO:0000313" key="2">
    <source>
        <dbReference type="Proteomes" id="UP000790709"/>
    </source>
</evidence>
<name>A0ACB8BYW7_9AGAM</name>
<sequence>MQMQKPCLISAYHWLGPRREEDVIFEDVFEWVDQRGSRSDLLAIWPAQRDSERKRVEAEDADAQAGEKQLVDAEEMKRRDKPTTMPTSGPTNQIPLRLYDCTDGILKDQETYLQETNNIVPPYLVVSQVWGEIKELMNIPTVDWGVPISDRRKWDVILGYCRREGVRWLWIDILCINQTRDSLEANREKALEIPKMSSYYREATACLVIPDRYESFSDWHKEVMGLHSEFAHSNVLDSDSTLRIWNSIEMLRSLIQDAWFGRVWTVQELLLPKKLVLFDGQVLEPSRILLALDWYHVIVRRGILRKPASGKDYPFVHPKGEIVLAAFGHGNMNDGLKKVLRQKGYIDLVHAVDQTRWKLSTKAEDRLFALYGLISEEEKVPVEISSDSQVVSTSGVAEGVAADTMVLRLKWKETMWKALSTGRVWPLLYDALDPNDVGKGMNWMPRITVPQDLWFGPLATDTIDYTNHHAVHVSDEGLHIAARKVGHVIGTSVLIGGGGGELNKAIACIWILMAKGFDIEPIMGLLKHVLAHPESVRDALPPGAVEVSQMALQIALNATSLQECFQIYEEAGLREKVVHHGGFCGWNRRILCLELEAQSRPLVCWAWIHASMQLDRENCWVLDVTSEPADSVQRWVVVNRVGPSAYSKIGTVCAHPVGLKDSFVRVVLD</sequence>
<dbReference type="Proteomes" id="UP000790709">
    <property type="component" value="Unassembled WGS sequence"/>
</dbReference>
<proteinExistence type="predicted"/>
<gene>
    <name evidence="1" type="ORF">BV22DRAFT_1079017</name>
</gene>